<feature type="chain" id="PRO_5019733126" description="Mesoderm development candidate 2" evidence="7">
    <location>
        <begin position="22"/>
        <end position="341"/>
    </location>
</feature>
<proteinExistence type="inferred from homology"/>
<dbReference type="Gene3D" id="1.10.8.10">
    <property type="entry name" value="DNA helicase RuvA subunit, C-terminal domain"/>
    <property type="match status" value="1"/>
</dbReference>
<dbReference type="GO" id="GO:0006457">
    <property type="term" value="P:protein folding"/>
    <property type="evidence" value="ECO:0007669"/>
    <property type="project" value="InterPro"/>
</dbReference>
<dbReference type="AlphaFoldDB" id="A0A498SHE5"/>
<dbReference type="Pfam" id="PF14555">
    <property type="entry name" value="UBA_4"/>
    <property type="match status" value="1"/>
</dbReference>
<comment type="subcellular location">
    <subcellularLocation>
        <location evidence="1">Endoplasmic reticulum</location>
    </subcellularLocation>
</comment>
<keyword evidence="5" id="KW-0256">Endoplasmic reticulum</keyword>
<dbReference type="InterPro" id="IPR019330">
    <property type="entry name" value="MESD"/>
</dbReference>
<protein>
    <recommendedName>
        <fullName evidence="10">Mesoderm development candidate 2</fullName>
    </recommendedName>
</protein>
<dbReference type="Proteomes" id="UP000276991">
    <property type="component" value="Unassembled WGS sequence"/>
</dbReference>
<comment type="similarity">
    <text evidence="2">Belongs to the MESD family.</text>
</comment>
<dbReference type="OrthoDB" id="75833at2759"/>
<evidence type="ECO:0000256" key="6">
    <source>
        <dbReference type="ARBA" id="ARBA00023186"/>
    </source>
</evidence>
<organism evidence="8 9">
    <name type="scientific">Acanthocheilonema viteae</name>
    <name type="common">Filarial nematode worm</name>
    <name type="synonym">Dipetalonema viteae</name>
    <dbReference type="NCBI Taxonomy" id="6277"/>
    <lineage>
        <taxon>Eukaryota</taxon>
        <taxon>Metazoa</taxon>
        <taxon>Ecdysozoa</taxon>
        <taxon>Nematoda</taxon>
        <taxon>Chromadorea</taxon>
        <taxon>Rhabditida</taxon>
        <taxon>Spirurina</taxon>
        <taxon>Spiruromorpha</taxon>
        <taxon>Filarioidea</taxon>
        <taxon>Onchocercidae</taxon>
        <taxon>Acanthocheilonema</taxon>
    </lineage>
</organism>
<accession>A0A498SHE5</accession>
<evidence type="ECO:0000256" key="5">
    <source>
        <dbReference type="ARBA" id="ARBA00022824"/>
    </source>
</evidence>
<dbReference type="PANTHER" id="PTHR17600:SF2">
    <property type="entry name" value="LRP CHAPERONE MESD"/>
    <property type="match status" value="1"/>
</dbReference>
<evidence type="ECO:0008006" key="10">
    <source>
        <dbReference type="Google" id="ProtNLM"/>
    </source>
</evidence>
<feature type="signal peptide" evidence="7">
    <location>
        <begin position="1"/>
        <end position="21"/>
    </location>
</feature>
<keyword evidence="4 7" id="KW-0732">Signal</keyword>
<sequence>MLVVRFCFMVWVLIGSIYVNCTERKKVKKRDLERLYDQWIENDDDELEEDELPPYKRKTQQPDLDKIMKQAKTPEELMMLSKKGQSVMMFVGIGDVNGKRAEKFYTERWIGTFTIDDNRAIFMFADGSKAWEGKDFLLKQPQVSEVSLEGRQYPGPAFKKEKKEELYSISIFPEHVLMENSVDFEEWQLSKLDHFLAVTNIHDTEVALSLLKSLNWDMEKAIEEHLLDNTESLSMSSSGSDFIVIDSSLSNNEHIERSMDEPTIIYNTNWNTAIASLPDDNTSESDDSYEVISISEGTSAVSYANVKANIDDSEQCDLKISFILGSSPIVTDYVKQKNDEH</sequence>
<evidence type="ECO:0000256" key="2">
    <source>
        <dbReference type="ARBA" id="ARBA00011068"/>
    </source>
</evidence>
<keyword evidence="6" id="KW-0143">Chaperone</keyword>
<evidence type="ECO:0000256" key="7">
    <source>
        <dbReference type="SAM" id="SignalP"/>
    </source>
</evidence>
<dbReference type="Pfam" id="PF10185">
    <property type="entry name" value="Mesd"/>
    <property type="match status" value="1"/>
</dbReference>
<evidence type="ECO:0000256" key="3">
    <source>
        <dbReference type="ARBA" id="ARBA00022687"/>
    </source>
</evidence>
<keyword evidence="9" id="KW-1185">Reference proteome</keyword>
<evidence type="ECO:0000313" key="8">
    <source>
        <dbReference type="EMBL" id="VBB33023.1"/>
    </source>
</evidence>
<dbReference type="GO" id="GO:0005783">
    <property type="term" value="C:endoplasmic reticulum"/>
    <property type="evidence" value="ECO:0007669"/>
    <property type="project" value="UniProtKB-SubCell"/>
</dbReference>
<evidence type="ECO:0000313" key="9">
    <source>
        <dbReference type="Proteomes" id="UP000276991"/>
    </source>
</evidence>
<reference evidence="8 9" key="1">
    <citation type="submission" date="2018-08" db="EMBL/GenBank/DDBJ databases">
        <authorList>
            <person name="Laetsch R D."/>
            <person name="Stevens L."/>
            <person name="Kumar S."/>
            <person name="Blaxter L. M."/>
        </authorList>
    </citation>
    <scope>NUCLEOTIDE SEQUENCE [LARGE SCALE GENOMIC DNA]</scope>
</reference>
<gene>
    <name evidence="8" type="ORF">NAV_LOCUS7814</name>
</gene>
<evidence type="ECO:0000256" key="1">
    <source>
        <dbReference type="ARBA" id="ARBA00004240"/>
    </source>
</evidence>
<dbReference type="STRING" id="6277.A0A498SHE5"/>
<dbReference type="Gene3D" id="3.30.70.260">
    <property type="match status" value="1"/>
</dbReference>
<dbReference type="CDD" id="cd14273">
    <property type="entry name" value="UBA_TAP-C_like"/>
    <property type="match status" value="1"/>
</dbReference>
<name>A0A498SHE5_ACAVI</name>
<dbReference type="EMBL" id="UPTC01002089">
    <property type="protein sequence ID" value="VBB33023.1"/>
    <property type="molecule type" value="Genomic_DNA"/>
</dbReference>
<evidence type="ECO:0000256" key="4">
    <source>
        <dbReference type="ARBA" id="ARBA00022729"/>
    </source>
</evidence>
<dbReference type="PANTHER" id="PTHR17600">
    <property type="entry name" value="MESODERM DEVELOPMENT CANDIDATE 2"/>
    <property type="match status" value="1"/>
</dbReference>
<dbReference type="GO" id="GO:0016055">
    <property type="term" value="P:Wnt signaling pathway"/>
    <property type="evidence" value="ECO:0007669"/>
    <property type="project" value="UniProtKB-KW"/>
</dbReference>
<keyword evidence="3" id="KW-0879">Wnt signaling pathway</keyword>